<comment type="caution">
    <text evidence="1">The sequence shown here is derived from an EMBL/GenBank/DDBJ whole genome shotgun (WGS) entry which is preliminary data.</text>
</comment>
<accession>A0A644ZPC6</accession>
<organism evidence="1">
    <name type="scientific">bioreactor metagenome</name>
    <dbReference type="NCBI Taxonomy" id="1076179"/>
    <lineage>
        <taxon>unclassified sequences</taxon>
        <taxon>metagenomes</taxon>
        <taxon>ecological metagenomes</taxon>
    </lineage>
</organism>
<evidence type="ECO:0000313" key="1">
    <source>
        <dbReference type="EMBL" id="MPM40543.1"/>
    </source>
</evidence>
<reference evidence="1" key="1">
    <citation type="submission" date="2019-08" db="EMBL/GenBank/DDBJ databases">
        <authorList>
            <person name="Kucharzyk K."/>
            <person name="Murdoch R.W."/>
            <person name="Higgins S."/>
            <person name="Loffler F."/>
        </authorList>
    </citation>
    <scope>NUCLEOTIDE SEQUENCE</scope>
</reference>
<sequence length="666" mass="70613">MGVVGGVAGGIARRFVRGDGDRVGGQGLEVGRGPVLLVLHRRVRGLVERGGDVQMRALQDDVVPGVRSPPPRHEVALLTIDALVPATGELQVEGADPWLMGELPEHVGGRGVDGVDHPRLGHWGAVVLQDRVPHPQHVLGYLDDPRPVRTQVPGARRRVLETGLLSRSVVTQGALHRVGMVERGRLQEPDRVRPPVHVDPVRLLVLQFVEAELVDELPVPPQPGVRLAAQQAGFLVGEVGLGVDEGDDPRFRAVGPGLLHEAAVEIGLQPGEEGIVDDRSGVLGGGDDRTGCVDDQLAHPGQRQGRLPAGPPGGFARFERQLPPRVALGEQGVDVGAGPHPRRVADLQVEAAVAEDRREVELPVEEALLGGDPLAHPEPRVVGEHRRDRVGAGALDLQILLVSQRLPSVGRGEGRRPVRCLTATGPVVTEDLAQRGDPLVQVGRADQRRVEPLGAPAPRRLETPRALAPHRGVVQRPEPQRTPGVHHPPQPLVGAVRVGERRLDLLAGDGRAGQMFVKLPDRDAPARFPLGDDQPAVGEHPHRLHLAGQVGQGGHLACGRLAGHRLAPGRDRLGPGGDELLGLLRLGGGSPALGGQQEVVDPPARVEGVELVGQLVRQSGERDIGRRGGQPGPRGDLVAAVERMPGPDQGVAAAQVQAEPRRLQVL</sequence>
<dbReference type="AlphaFoldDB" id="A0A644ZPC6"/>
<protein>
    <submittedName>
        <fullName evidence="1">Uncharacterized protein</fullName>
    </submittedName>
</protein>
<gene>
    <name evidence="1" type="ORF">SDC9_87187</name>
</gene>
<name>A0A644ZPC6_9ZZZZ</name>
<dbReference type="EMBL" id="VSSQ01009039">
    <property type="protein sequence ID" value="MPM40543.1"/>
    <property type="molecule type" value="Genomic_DNA"/>
</dbReference>
<proteinExistence type="predicted"/>